<sequence length="261" mass="28688">MIPLPSGLNIRIDRWRHDGLPVRTWTTWRDGMDRVPPQERHDVVLVHGLGVSSRYFGPLASELADRGVVHLIDLPGFGDVPRPDRRLAVEDFAAVVERWVRHEGLVRPTVLGHSMGAQIVTELLAKSPDVAGHAVLVGPTTDASARSAVRQGARLARATLSEAARTRHTLTLDYLLSGPYWYAQVLPSMLAYRTEERIAQVPVPVLVVRGERDAVAPRAWVQRVAAAAPDGRWAEVPDAAHAAFADHAAEVAALVREHQDR</sequence>
<dbReference type="EMBL" id="CP039291">
    <property type="protein sequence ID" value="QCB94114.1"/>
    <property type="molecule type" value="Genomic_DNA"/>
</dbReference>
<dbReference type="SMART" id="SM00824">
    <property type="entry name" value="PKS_TE"/>
    <property type="match status" value="1"/>
</dbReference>
<dbReference type="KEGG" id="celz:E5225_11635"/>
<feature type="domain" description="Thioesterase TesA-like" evidence="1">
    <location>
        <begin position="49"/>
        <end position="259"/>
    </location>
</feature>
<name>A0A4P7SMN2_9CELL</name>
<evidence type="ECO:0000259" key="1">
    <source>
        <dbReference type="SMART" id="SM00824"/>
    </source>
</evidence>
<dbReference type="OrthoDB" id="9770427at2"/>
<dbReference type="AlphaFoldDB" id="A0A4P7SMN2"/>
<dbReference type="Proteomes" id="UP000296469">
    <property type="component" value="Chromosome"/>
</dbReference>
<reference evidence="2 3" key="1">
    <citation type="submission" date="2019-04" db="EMBL/GenBank/DDBJ databases">
        <title>Isolation and identification of Cellulomonas shaoxiangyii sp. Nov. isolated from feces of the Tibetan antelopes (Pantholops hodgsonii) in the Qinghai-Tibet plateau of China.</title>
        <authorList>
            <person name="Tian Z."/>
        </authorList>
    </citation>
    <scope>NUCLEOTIDE SEQUENCE [LARGE SCALE GENOMIC DNA]</scope>
    <source>
        <strain evidence="2 3">Z28</strain>
    </source>
</reference>
<evidence type="ECO:0000313" key="3">
    <source>
        <dbReference type="Proteomes" id="UP000296469"/>
    </source>
</evidence>
<dbReference type="InterPro" id="IPR020802">
    <property type="entry name" value="TesA-like"/>
</dbReference>
<gene>
    <name evidence="2" type="ORF">E5225_11635</name>
</gene>
<keyword evidence="3" id="KW-1185">Reference proteome</keyword>
<dbReference type="PANTHER" id="PTHR43194">
    <property type="entry name" value="HYDROLASE ALPHA/BETA FOLD FAMILY"/>
    <property type="match status" value="1"/>
</dbReference>
<dbReference type="Gene3D" id="3.40.50.1820">
    <property type="entry name" value="alpha/beta hydrolase"/>
    <property type="match status" value="1"/>
</dbReference>
<organism evidence="2 3">
    <name type="scientific">Cellulomonas shaoxiangyii</name>
    <dbReference type="NCBI Taxonomy" id="2566013"/>
    <lineage>
        <taxon>Bacteria</taxon>
        <taxon>Bacillati</taxon>
        <taxon>Actinomycetota</taxon>
        <taxon>Actinomycetes</taxon>
        <taxon>Micrococcales</taxon>
        <taxon>Cellulomonadaceae</taxon>
        <taxon>Cellulomonas</taxon>
    </lineage>
</organism>
<keyword evidence="2" id="KW-0378">Hydrolase</keyword>
<dbReference type="SUPFAM" id="SSF53474">
    <property type="entry name" value="alpha/beta-Hydrolases"/>
    <property type="match status" value="1"/>
</dbReference>
<dbReference type="InterPro" id="IPR029058">
    <property type="entry name" value="AB_hydrolase_fold"/>
</dbReference>
<dbReference type="InterPro" id="IPR050228">
    <property type="entry name" value="Carboxylesterase_BioH"/>
</dbReference>
<dbReference type="InterPro" id="IPR000073">
    <property type="entry name" value="AB_hydrolase_1"/>
</dbReference>
<protein>
    <submittedName>
        <fullName evidence="2">Alpha/beta fold hydrolase</fullName>
    </submittedName>
</protein>
<proteinExistence type="predicted"/>
<dbReference type="Pfam" id="PF12697">
    <property type="entry name" value="Abhydrolase_6"/>
    <property type="match status" value="1"/>
</dbReference>
<accession>A0A4P7SMN2</accession>
<dbReference type="GO" id="GO:0016787">
    <property type="term" value="F:hydrolase activity"/>
    <property type="evidence" value="ECO:0007669"/>
    <property type="project" value="UniProtKB-KW"/>
</dbReference>
<evidence type="ECO:0000313" key="2">
    <source>
        <dbReference type="EMBL" id="QCB94114.1"/>
    </source>
</evidence>
<dbReference type="RefSeq" id="WP_135975237.1">
    <property type="nucleotide sequence ID" value="NZ_CP039291.1"/>
</dbReference>
<dbReference type="PANTHER" id="PTHR43194:SF5">
    <property type="entry name" value="PIMELOYL-[ACYL-CARRIER PROTEIN] METHYL ESTER ESTERASE"/>
    <property type="match status" value="1"/>
</dbReference>